<dbReference type="InterPro" id="IPR011990">
    <property type="entry name" value="TPR-like_helical_dom_sf"/>
</dbReference>
<name>A0AAD5DV98_9CHLO</name>
<dbReference type="Proteomes" id="UP001205105">
    <property type="component" value="Unassembled WGS sequence"/>
</dbReference>
<evidence type="ECO:0008006" key="3">
    <source>
        <dbReference type="Google" id="ProtNLM"/>
    </source>
</evidence>
<dbReference type="SUPFAM" id="SSF48452">
    <property type="entry name" value="TPR-like"/>
    <property type="match status" value="1"/>
</dbReference>
<proteinExistence type="predicted"/>
<evidence type="ECO:0000313" key="2">
    <source>
        <dbReference type="Proteomes" id="UP001205105"/>
    </source>
</evidence>
<dbReference type="InterPro" id="IPR010323">
    <property type="entry name" value="DUF924"/>
</dbReference>
<dbReference type="Gene3D" id="1.20.58.320">
    <property type="entry name" value="TPR-like"/>
    <property type="match status" value="1"/>
</dbReference>
<dbReference type="Gene3D" id="1.25.40.10">
    <property type="entry name" value="Tetratricopeptide repeat domain"/>
    <property type="match status" value="1"/>
</dbReference>
<sequence>MLAASVKGFTACSVRPLVTLIRAAAGRDSHISRSPAPKPPPPPAAVRRLSVAAGASSTMASSAGLAPRAKAVLDYWFGEGWEVADPNDRHAEKFQIWYRGGPQVDAEIIRLFTGDCEALLRGEYDAWQGGRPEEALAGILIGDQLFRNAFRGTAKMYAADDKVLSWSKALLGSGADRQLKPIQRVFVLMPLMHSEVLADQNECVDGFTKLGEECEAAGWSDMGAMCKENIKYAISHRDVVQQWGRFPHRNAILGRESTPEEAAGIAAGTIPKW</sequence>
<dbReference type="Pfam" id="PF06041">
    <property type="entry name" value="DUF924"/>
    <property type="match status" value="1"/>
</dbReference>
<reference evidence="1" key="1">
    <citation type="submission" date="2020-11" db="EMBL/GenBank/DDBJ databases">
        <title>Chlorella ohadii genome sequencing and assembly.</title>
        <authorList>
            <person name="Murik O."/>
            <person name="Treves H."/>
            <person name="Kedem I."/>
            <person name="Shotland Y."/>
            <person name="Kaplan A."/>
        </authorList>
    </citation>
    <scope>NUCLEOTIDE SEQUENCE</scope>
    <source>
        <strain evidence="1">1</strain>
    </source>
</reference>
<keyword evidence="2" id="KW-1185">Reference proteome</keyword>
<evidence type="ECO:0000313" key="1">
    <source>
        <dbReference type="EMBL" id="KAI7843791.1"/>
    </source>
</evidence>
<comment type="caution">
    <text evidence="1">The sequence shown here is derived from an EMBL/GenBank/DDBJ whole genome shotgun (WGS) entry which is preliminary data.</text>
</comment>
<accession>A0AAD5DV98</accession>
<protein>
    <recommendedName>
        <fullName evidence="3">DUF924-domain-containing protein</fullName>
    </recommendedName>
</protein>
<dbReference type="AlphaFoldDB" id="A0AAD5DV98"/>
<gene>
    <name evidence="1" type="ORF">COHA_002689</name>
</gene>
<dbReference type="EMBL" id="JADXDR010000036">
    <property type="protein sequence ID" value="KAI7843791.1"/>
    <property type="molecule type" value="Genomic_DNA"/>
</dbReference>
<organism evidence="1 2">
    <name type="scientific">Chlorella ohadii</name>
    <dbReference type="NCBI Taxonomy" id="2649997"/>
    <lineage>
        <taxon>Eukaryota</taxon>
        <taxon>Viridiplantae</taxon>
        <taxon>Chlorophyta</taxon>
        <taxon>core chlorophytes</taxon>
        <taxon>Trebouxiophyceae</taxon>
        <taxon>Chlorellales</taxon>
        <taxon>Chlorellaceae</taxon>
        <taxon>Chlorella clade</taxon>
        <taxon>Chlorella</taxon>
    </lineage>
</organism>